<organism evidence="1">
    <name type="scientific">marine sediment metagenome</name>
    <dbReference type="NCBI Taxonomy" id="412755"/>
    <lineage>
        <taxon>unclassified sequences</taxon>
        <taxon>metagenomes</taxon>
        <taxon>ecological metagenomes</taxon>
    </lineage>
</organism>
<dbReference type="AlphaFoldDB" id="X0VXQ8"/>
<proteinExistence type="predicted"/>
<dbReference type="EMBL" id="BARS01029504">
    <property type="protein sequence ID" value="GAG05281.1"/>
    <property type="molecule type" value="Genomic_DNA"/>
</dbReference>
<accession>X0VXQ8</accession>
<reference evidence="1" key="1">
    <citation type="journal article" date="2014" name="Front. Microbiol.">
        <title>High frequency of phylogenetically diverse reductive dehalogenase-homologous genes in deep subseafloor sedimentary metagenomes.</title>
        <authorList>
            <person name="Kawai M."/>
            <person name="Futagami T."/>
            <person name="Toyoda A."/>
            <person name="Takaki Y."/>
            <person name="Nishi S."/>
            <person name="Hori S."/>
            <person name="Arai W."/>
            <person name="Tsubouchi T."/>
            <person name="Morono Y."/>
            <person name="Uchiyama I."/>
            <person name="Ito T."/>
            <person name="Fujiyama A."/>
            <person name="Inagaki F."/>
            <person name="Takami H."/>
        </authorList>
    </citation>
    <scope>NUCLEOTIDE SEQUENCE</scope>
    <source>
        <strain evidence="1">Expedition CK06-06</strain>
    </source>
</reference>
<protein>
    <submittedName>
        <fullName evidence="1">Uncharacterized protein</fullName>
    </submittedName>
</protein>
<gene>
    <name evidence="1" type="ORF">S01H1_46108</name>
</gene>
<evidence type="ECO:0000313" key="1">
    <source>
        <dbReference type="EMBL" id="GAG05281.1"/>
    </source>
</evidence>
<sequence length="52" mass="5986">MYYASDGKLGEIIDRMGMFYNNSVIKNDEPTENLKIKANEKIILGRFVDSKD</sequence>
<comment type="caution">
    <text evidence="1">The sequence shown here is derived from an EMBL/GenBank/DDBJ whole genome shotgun (WGS) entry which is preliminary data.</text>
</comment>
<name>X0VXQ8_9ZZZZ</name>